<accession>A0ABQ9HSI0</accession>
<dbReference type="InterPro" id="IPR052958">
    <property type="entry name" value="IFN-induced_PKR_regulator"/>
</dbReference>
<dbReference type="InterPro" id="IPR012337">
    <property type="entry name" value="RNaseH-like_sf"/>
</dbReference>
<dbReference type="PANTHER" id="PTHR46289:SF14">
    <property type="entry name" value="DUF4371 DOMAIN-CONTAINING PROTEIN"/>
    <property type="match status" value="1"/>
</dbReference>
<name>A0ABQ9HSI0_9NEOP</name>
<comment type="caution">
    <text evidence="2">The sequence shown here is derived from an EMBL/GenBank/DDBJ whole genome shotgun (WGS) entry which is preliminary data.</text>
</comment>
<dbReference type="PANTHER" id="PTHR46289">
    <property type="entry name" value="52 KDA REPRESSOR OF THE INHIBITOR OF THE PROTEIN KINASE-LIKE PROTEIN-RELATED"/>
    <property type="match status" value="1"/>
</dbReference>
<dbReference type="InterPro" id="IPR008906">
    <property type="entry name" value="HATC_C_dom"/>
</dbReference>
<proteinExistence type="predicted"/>
<dbReference type="Pfam" id="PF05699">
    <property type="entry name" value="Dimer_Tnp_hAT"/>
    <property type="match status" value="1"/>
</dbReference>
<dbReference type="SUPFAM" id="SSF53098">
    <property type="entry name" value="Ribonuclease H-like"/>
    <property type="match status" value="1"/>
</dbReference>
<protein>
    <recommendedName>
        <fullName evidence="1">HAT C-terminal dimerisation domain-containing protein</fullName>
    </recommendedName>
</protein>
<dbReference type="EMBL" id="JARBHB010000004">
    <property type="protein sequence ID" value="KAJ8887197.1"/>
    <property type="molecule type" value="Genomic_DNA"/>
</dbReference>
<evidence type="ECO:0000313" key="3">
    <source>
        <dbReference type="Proteomes" id="UP001159363"/>
    </source>
</evidence>
<evidence type="ECO:0000313" key="2">
    <source>
        <dbReference type="EMBL" id="KAJ8887197.1"/>
    </source>
</evidence>
<reference evidence="2 3" key="1">
    <citation type="submission" date="2023-02" db="EMBL/GenBank/DDBJ databases">
        <title>LHISI_Scaffold_Assembly.</title>
        <authorList>
            <person name="Stuart O.P."/>
            <person name="Cleave R."/>
            <person name="Magrath M.J.L."/>
            <person name="Mikheyev A.S."/>
        </authorList>
    </citation>
    <scope>NUCLEOTIDE SEQUENCE [LARGE SCALE GENOMIC DNA]</scope>
    <source>
        <strain evidence="2">Daus_M_001</strain>
        <tissue evidence="2">Leg muscle</tissue>
    </source>
</reference>
<gene>
    <name evidence="2" type="ORF">PR048_013412</name>
</gene>
<feature type="domain" description="HAT C-terminal dimerisation" evidence="1">
    <location>
        <begin position="7"/>
        <end position="61"/>
    </location>
</feature>
<organism evidence="2 3">
    <name type="scientific">Dryococelus australis</name>
    <dbReference type="NCBI Taxonomy" id="614101"/>
    <lineage>
        <taxon>Eukaryota</taxon>
        <taxon>Metazoa</taxon>
        <taxon>Ecdysozoa</taxon>
        <taxon>Arthropoda</taxon>
        <taxon>Hexapoda</taxon>
        <taxon>Insecta</taxon>
        <taxon>Pterygota</taxon>
        <taxon>Neoptera</taxon>
        <taxon>Polyneoptera</taxon>
        <taxon>Phasmatodea</taxon>
        <taxon>Verophasmatodea</taxon>
        <taxon>Anareolatae</taxon>
        <taxon>Phasmatidae</taxon>
        <taxon>Eurycanthinae</taxon>
        <taxon>Dryococelus</taxon>
    </lineage>
</organism>
<evidence type="ECO:0000259" key="1">
    <source>
        <dbReference type="Pfam" id="PF05699"/>
    </source>
</evidence>
<dbReference type="Proteomes" id="UP001159363">
    <property type="component" value="Chromosome X"/>
</dbReference>
<keyword evidence="3" id="KW-1185">Reference proteome</keyword>
<sequence length="97" mass="11220">MYTLLPSSMFPKLKEIFQIALAIPVSSASSERYFSVLKRLKTHLRNTMGQERLASQALLAKEKEDSKQVCRDCIIDEFSSKCNRRLELPHPSFQHLH</sequence>